<dbReference type="AlphaFoldDB" id="A0A2C9VJ73"/>
<reference evidence="1" key="1">
    <citation type="submission" date="2016-02" db="EMBL/GenBank/DDBJ databases">
        <title>WGS assembly of Manihot esculenta.</title>
        <authorList>
            <person name="Bredeson J.V."/>
            <person name="Prochnik S.E."/>
            <person name="Lyons J.B."/>
            <person name="Schmutz J."/>
            <person name="Grimwood J."/>
            <person name="Vrebalov J."/>
            <person name="Bart R.S."/>
            <person name="Amuge T."/>
            <person name="Ferguson M.E."/>
            <person name="Green R."/>
            <person name="Putnam N."/>
            <person name="Stites J."/>
            <person name="Rounsley S."/>
            <person name="Rokhsar D.S."/>
        </authorList>
    </citation>
    <scope>NUCLEOTIDE SEQUENCE [LARGE SCALE GENOMIC DNA]</scope>
    <source>
        <tissue evidence="1">Leaf</tissue>
    </source>
</reference>
<protein>
    <submittedName>
        <fullName evidence="1">Uncharacterized protein</fullName>
    </submittedName>
</protein>
<evidence type="ECO:0000313" key="1">
    <source>
        <dbReference type="EMBL" id="OAY45505.1"/>
    </source>
</evidence>
<accession>A0A2C9VJ73</accession>
<proteinExistence type="predicted"/>
<sequence>MMQCYWGQRMLRFVGPAILESTDAATTDGRCDAGVDECCNNDIETRECTVFLDLSLFVLCFMGNDVDDERGR</sequence>
<organism evidence="1">
    <name type="scientific">Manihot esculenta</name>
    <name type="common">Cassava</name>
    <name type="synonym">Jatropha manihot</name>
    <dbReference type="NCBI Taxonomy" id="3983"/>
    <lineage>
        <taxon>Eukaryota</taxon>
        <taxon>Viridiplantae</taxon>
        <taxon>Streptophyta</taxon>
        <taxon>Embryophyta</taxon>
        <taxon>Tracheophyta</taxon>
        <taxon>Spermatophyta</taxon>
        <taxon>Magnoliopsida</taxon>
        <taxon>eudicotyledons</taxon>
        <taxon>Gunneridae</taxon>
        <taxon>Pentapetalae</taxon>
        <taxon>rosids</taxon>
        <taxon>fabids</taxon>
        <taxon>Malpighiales</taxon>
        <taxon>Euphorbiaceae</taxon>
        <taxon>Crotonoideae</taxon>
        <taxon>Manihoteae</taxon>
        <taxon>Manihot</taxon>
    </lineage>
</organism>
<dbReference type="EMBL" id="CM004393">
    <property type="protein sequence ID" value="OAY45505.1"/>
    <property type="molecule type" value="Genomic_DNA"/>
</dbReference>
<name>A0A2C9VJ73_MANES</name>
<gene>
    <name evidence="1" type="ORF">MANES_07G066400</name>
</gene>